<organism evidence="1 2">
    <name type="scientific">Pedobacter psychrophilus</name>
    <dbReference type="NCBI Taxonomy" id="1826909"/>
    <lineage>
        <taxon>Bacteria</taxon>
        <taxon>Pseudomonadati</taxon>
        <taxon>Bacteroidota</taxon>
        <taxon>Sphingobacteriia</taxon>
        <taxon>Sphingobacteriales</taxon>
        <taxon>Sphingobacteriaceae</taxon>
        <taxon>Pedobacter</taxon>
    </lineage>
</organism>
<accession>A0A179DNU5</accession>
<evidence type="ECO:0000313" key="1">
    <source>
        <dbReference type="EMBL" id="OAQ42229.1"/>
    </source>
</evidence>
<dbReference type="CDD" id="cd02440">
    <property type="entry name" value="AdoMet_MTases"/>
    <property type="match status" value="1"/>
</dbReference>
<reference evidence="1 2" key="2">
    <citation type="submission" date="2016-06" db="EMBL/GenBank/DDBJ databases">
        <title>Pedobacter psychrophilus sp. nov., isolated from Antarctic fragmentary rock.</title>
        <authorList>
            <person name="Svec P."/>
        </authorList>
    </citation>
    <scope>NUCLEOTIDE SEQUENCE [LARGE SCALE GENOMIC DNA]</scope>
    <source>
        <strain evidence="1 2">CCM 8644</strain>
    </source>
</reference>
<proteinExistence type="predicted"/>
<dbReference type="STRING" id="1826909.A5893_03705"/>
<dbReference type="Proteomes" id="UP000078459">
    <property type="component" value="Unassembled WGS sequence"/>
</dbReference>
<gene>
    <name evidence="1" type="ORF">A5893_03705</name>
</gene>
<comment type="caution">
    <text evidence="1">The sequence shown here is derived from an EMBL/GenBank/DDBJ whole genome shotgun (WGS) entry which is preliminary data.</text>
</comment>
<keyword evidence="2" id="KW-1185">Reference proteome</keyword>
<name>A0A179DNU5_9SPHI</name>
<dbReference type="PANTHER" id="PTHR43861">
    <property type="entry name" value="TRANS-ACONITATE 2-METHYLTRANSFERASE-RELATED"/>
    <property type="match status" value="1"/>
</dbReference>
<dbReference type="InterPro" id="IPR029063">
    <property type="entry name" value="SAM-dependent_MTases_sf"/>
</dbReference>
<dbReference type="Gene3D" id="3.40.50.150">
    <property type="entry name" value="Vaccinia Virus protein VP39"/>
    <property type="match status" value="1"/>
</dbReference>
<evidence type="ECO:0000313" key="2">
    <source>
        <dbReference type="Proteomes" id="UP000078459"/>
    </source>
</evidence>
<reference evidence="1 2" key="1">
    <citation type="submission" date="2016-04" db="EMBL/GenBank/DDBJ databases">
        <authorList>
            <person name="Evans L.H."/>
            <person name="Alamgir A."/>
            <person name="Owens N."/>
            <person name="Weber N.D."/>
            <person name="Virtaneva K."/>
            <person name="Barbian K."/>
            <person name="Babar A."/>
            <person name="Rosenke K."/>
        </authorList>
    </citation>
    <scope>NUCLEOTIDE SEQUENCE [LARGE SCALE GENOMIC DNA]</scope>
    <source>
        <strain evidence="1 2">CCM 8644</strain>
    </source>
</reference>
<dbReference type="EMBL" id="LWHJ01000011">
    <property type="protein sequence ID" value="OAQ42229.1"/>
    <property type="molecule type" value="Genomic_DNA"/>
</dbReference>
<dbReference type="Pfam" id="PF13489">
    <property type="entry name" value="Methyltransf_23"/>
    <property type="match status" value="1"/>
</dbReference>
<dbReference type="SUPFAM" id="SSF53335">
    <property type="entry name" value="S-adenosyl-L-methionine-dependent methyltransferases"/>
    <property type="match status" value="1"/>
</dbReference>
<sequence>MLILKATYIIVSGFFIEVILLLMNKETHCPLCNSNQLKFNFIENGHHLVSCLNCDLHFINPYKQNEINRNPLSSERQNQSEELAVKYYLPFISKYISNQDSVLDIGCGCGVLLKKCKELGVRNLTGLENDKDRAAFAKKNTECNIIESEINDSEIKEKFSVITLINVISHLPDLNAFFIKINEMLNENGKLIIKTGLMKNGFGKKNWYDWQIPEHIQFLGEHTPEYFAKSFNLKLVEKILIPLSEDLFSIEYLKSQGRYRNINFMKSILASLPIAVKLLKSFYNLKTGNKLFTTILVFEKAK</sequence>
<evidence type="ECO:0008006" key="3">
    <source>
        <dbReference type="Google" id="ProtNLM"/>
    </source>
</evidence>
<dbReference type="AlphaFoldDB" id="A0A179DNU5"/>
<protein>
    <recommendedName>
        <fullName evidence="3">Methyltransferase</fullName>
    </recommendedName>
</protein>